<accession>A0A516NSY5</accession>
<dbReference type="PANTHER" id="PTHR35400">
    <property type="entry name" value="SLR1083 PROTEIN"/>
    <property type="match status" value="1"/>
</dbReference>
<dbReference type="InterPro" id="IPR011335">
    <property type="entry name" value="Restrct_endonuc-II-like"/>
</dbReference>
<dbReference type="GO" id="GO:0004519">
    <property type="term" value="F:endonuclease activity"/>
    <property type="evidence" value="ECO:0007669"/>
    <property type="project" value="UniProtKB-KW"/>
</dbReference>
<dbReference type="InterPro" id="IPR008538">
    <property type="entry name" value="Uma2"/>
</dbReference>
<dbReference type="SUPFAM" id="SSF52980">
    <property type="entry name" value="Restriction endonuclease-like"/>
    <property type="match status" value="1"/>
</dbReference>
<dbReference type="InterPro" id="IPR012296">
    <property type="entry name" value="Nuclease_put_TT1808"/>
</dbReference>
<sequence>MTVEPVPESEPVPDWLIPPKEGFTVDDFLRLRDLPRHTELIDGSLIFVSPQQKWHRRAIDLFRSELQRQAPAHLHADREMSVKLGKRQMPEPDVLVVTQEAYDREAPATYYFAEDVVLALEVVSPDSEDRDRETKPFKYAKAGIPYYWRVERRDGDAVVYAYELDPVTSRYCPTGIFHDCIHMSVPFPVEIELTAIDRLD</sequence>
<dbReference type="RefSeq" id="WP_143982942.1">
    <property type="nucleotide sequence ID" value="NZ_CP041695.1"/>
</dbReference>
<reference evidence="2 3" key="1">
    <citation type="submission" date="2019-07" db="EMBL/GenBank/DDBJ databases">
        <title>Complete Genome Sequence and Methylome Analysis of Nocardia otitidis-caviarum NEB252.</title>
        <authorList>
            <person name="Fomenkov A."/>
            <person name="Anton B.P."/>
            <person name="Vincze T."/>
            <person name="Roberts R.J."/>
        </authorList>
    </citation>
    <scope>NUCLEOTIDE SEQUENCE [LARGE SCALE GENOMIC DNA]</scope>
    <source>
        <strain evidence="2 3">NEB252</strain>
    </source>
</reference>
<proteinExistence type="predicted"/>
<dbReference type="Gene3D" id="3.90.1570.10">
    <property type="entry name" value="tt1808, chain A"/>
    <property type="match status" value="1"/>
</dbReference>
<name>A0A516NSY5_9NOCA</name>
<gene>
    <name evidence="2" type="ORF">FOH10_28060</name>
</gene>
<organism evidence="2 3">
    <name type="scientific">Nocardia otitidiscaviarum</name>
    <dbReference type="NCBI Taxonomy" id="1823"/>
    <lineage>
        <taxon>Bacteria</taxon>
        <taxon>Bacillati</taxon>
        <taxon>Actinomycetota</taxon>
        <taxon>Actinomycetes</taxon>
        <taxon>Mycobacteriales</taxon>
        <taxon>Nocardiaceae</taxon>
        <taxon>Nocardia</taxon>
    </lineage>
</organism>
<dbReference type="Proteomes" id="UP000317039">
    <property type="component" value="Chromosome"/>
</dbReference>
<dbReference type="Pfam" id="PF05685">
    <property type="entry name" value="Uma2"/>
    <property type="match status" value="1"/>
</dbReference>
<evidence type="ECO:0000313" key="2">
    <source>
        <dbReference type="EMBL" id="QDP82012.1"/>
    </source>
</evidence>
<dbReference type="EMBL" id="CP041695">
    <property type="protein sequence ID" value="QDP82012.1"/>
    <property type="molecule type" value="Genomic_DNA"/>
</dbReference>
<dbReference type="PANTHER" id="PTHR35400:SF3">
    <property type="entry name" value="SLL1072 PROTEIN"/>
    <property type="match status" value="1"/>
</dbReference>
<keyword evidence="2" id="KW-0378">Hydrolase</keyword>
<dbReference type="AlphaFoldDB" id="A0A516NSY5"/>
<evidence type="ECO:0000313" key="3">
    <source>
        <dbReference type="Proteomes" id="UP000317039"/>
    </source>
</evidence>
<evidence type="ECO:0000259" key="1">
    <source>
        <dbReference type="Pfam" id="PF05685"/>
    </source>
</evidence>
<dbReference type="CDD" id="cd06260">
    <property type="entry name" value="DUF820-like"/>
    <property type="match status" value="1"/>
</dbReference>
<dbReference type="GeneID" id="80336213"/>
<keyword evidence="2" id="KW-0540">Nuclease</keyword>
<protein>
    <submittedName>
        <fullName evidence="2">Uma2 family endonuclease</fullName>
    </submittedName>
</protein>
<dbReference type="KEGG" id="nod:FOH10_28060"/>
<keyword evidence="2" id="KW-0255">Endonuclease</keyword>
<feature type="domain" description="Putative restriction endonuclease" evidence="1">
    <location>
        <begin position="26"/>
        <end position="192"/>
    </location>
</feature>